<reference evidence="2" key="1">
    <citation type="journal article" date="2022" name="bioRxiv">
        <title>Sequencing and chromosome-scale assembly of the giantPleurodeles waltlgenome.</title>
        <authorList>
            <person name="Brown T."/>
            <person name="Elewa A."/>
            <person name="Iarovenko S."/>
            <person name="Subramanian E."/>
            <person name="Araus A.J."/>
            <person name="Petzold A."/>
            <person name="Susuki M."/>
            <person name="Suzuki K.-i.T."/>
            <person name="Hayashi T."/>
            <person name="Toyoda A."/>
            <person name="Oliveira C."/>
            <person name="Osipova E."/>
            <person name="Leigh N.D."/>
            <person name="Simon A."/>
            <person name="Yun M.H."/>
        </authorList>
    </citation>
    <scope>NUCLEOTIDE SEQUENCE</scope>
    <source>
        <strain evidence="2">20211129_DDA</strain>
        <tissue evidence="2">Liver</tissue>
    </source>
</reference>
<feature type="compositionally biased region" description="Polar residues" evidence="1">
    <location>
        <begin position="29"/>
        <end position="39"/>
    </location>
</feature>
<keyword evidence="3" id="KW-1185">Reference proteome</keyword>
<organism evidence="2 3">
    <name type="scientific">Pleurodeles waltl</name>
    <name type="common">Iberian ribbed newt</name>
    <dbReference type="NCBI Taxonomy" id="8319"/>
    <lineage>
        <taxon>Eukaryota</taxon>
        <taxon>Metazoa</taxon>
        <taxon>Chordata</taxon>
        <taxon>Craniata</taxon>
        <taxon>Vertebrata</taxon>
        <taxon>Euteleostomi</taxon>
        <taxon>Amphibia</taxon>
        <taxon>Batrachia</taxon>
        <taxon>Caudata</taxon>
        <taxon>Salamandroidea</taxon>
        <taxon>Salamandridae</taxon>
        <taxon>Pleurodelinae</taxon>
        <taxon>Pleurodeles</taxon>
    </lineage>
</organism>
<dbReference type="AlphaFoldDB" id="A0AAV7MFG2"/>
<sequence>MTPQEPDNDKEPQVASEAFIEGKTPGSAVGQSAESTSMGAESMKPREGGSRWEALGPTMLQEERASTRCMRE</sequence>
<evidence type="ECO:0000256" key="1">
    <source>
        <dbReference type="SAM" id="MobiDB-lite"/>
    </source>
</evidence>
<evidence type="ECO:0000313" key="3">
    <source>
        <dbReference type="Proteomes" id="UP001066276"/>
    </source>
</evidence>
<protein>
    <submittedName>
        <fullName evidence="2">Uncharacterized protein</fullName>
    </submittedName>
</protein>
<dbReference type="EMBL" id="JANPWB010000014">
    <property type="protein sequence ID" value="KAJ1102128.1"/>
    <property type="molecule type" value="Genomic_DNA"/>
</dbReference>
<proteinExistence type="predicted"/>
<gene>
    <name evidence="2" type="ORF">NDU88_007184</name>
</gene>
<accession>A0AAV7MFG2</accession>
<feature type="region of interest" description="Disordered" evidence="1">
    <location>
        <begin position="1"/>
        <end position="72"/>
    </location>
</feature>
<comment type="caution">
    <text evidence="2">The sequence shown here is derived from an EMBL/GenBank/DDBJ whole genome shotgun (WGS) entry which is preliminary data.</text>
</comment>
<name>A0AAV7MFG2_PLEWA</name>
<evidence type="ECO:0000313" key="2">
    <source>
        <dbReference type="EMBL" id="KAJ1102128.1"/>
    </source>
</evidence>
<dbReference type="Proteomes" id="UP001066276">
    <property type="component" value="Chromosome 10"/>
</dbReference>
<feature type="compositionally biased region" description="Basic and acidic residues" evidence="1">
    <location>
        <begin position="61"/>
        <end position="72"/>
    </location>
</feature>